<evidence type="ECO:0000313" key="1">
    <source>
        <dbReference type="EMBL" id="OLN34021.1"/>
    </source>
</evidence>
<name>A0A1Q8R3D7_9FIRM</name>
<evidence type="ECO:0000313" key="2">
    <source>
        <dbReference type="Proteomes" id="UP000186102"/>
    </source>
</evidence>
<proteinExistence type="predicted"/>
<accession>A0A1Q8R3D7</accession>
<keyword evidence="2" id="KW-1185">Reference proteome</keyword>
<dbReference type="EMBL" id="MLBF01000001">
    <property type="protein sequence ID" value="OLN34021.1"/>
    <property type="molecule type" value="Genomic_DNA"/>
</dbReference>
<dbReference type="AlphaFoldDB" id="A0A1Q8R3D7"/>
<organism evidence="1 2">
    <name type="scientific">Desulfosporosinus metallidurans</name>
    <dbReference type="NCBI Taxonomy" id="1888891"/>
    <lineage>
        <taxon>Bacteria</taxon>
        <taxon>Bacillati</taxon>
        <taxon>Bacillota</taxon>
        <taxon>Clostridia</taxon>
        <taxon>Eubacteriales</taxon>
        <taxon>Desulfitobacteriaceae</taxon>
        <taxon>Desulfosporosinus</taxon>
    </lineage>
</organism>
<sequence>MFANELMNLLDIGFRILLMTSQKKPLLQVKHSGIYASCII</sequence>
<reference evidence="1 2" key="1">
    <citation type="submission" date="2016-09" db="EMBL/GenBank/DDBJ databases">
        <title>Complete genome of Desulfosporosinus sp. OL.</title>
        <authorList>
            <person name="Mardanov A."/>
            <person name="Beletsky A."/>
            <person name="Panova A."/>
            <person name="Karnachuk O."/>
            <person name="Ravin N."/>
        </authorList>
    </citation>
    <scope>NUCLEOTIDE SEQUENCE [LARGE SCALE GENOMIC DNA]</scope>
    <source>
        <strain evidence="1 2">OL</strain>
    </source>
</reference>
<dbReference type="Proteomes" id="UP000186102">
    <property type="component" value="Unassembled WGS sequence"/>
</dbReference>
<comment type="caution">
    <text evidence="1">The sequence shown here is derived from an EMBL/GenBank/DDBJ whole genome shotgun (WGS) entry which is preliminary data.</text>
</comment>
<protein>
    <submittedName>
        <fullName evidence="1">Uncharacterized protein</fullName>
    </submittedName>
</protein>
<gene>
    <name evidence="1" type="ORF">DSOL_0199</name>
</gene>